<name>A0A9W7A3K3_9STRA</name>
<gene>
    <name evidence="2" type="ORF">TL16_g03563</name>
</gene>
<comment type="caution">
    <text evidence="2">The sequence shown here is derived from an EMBL/GenBank/DDBJ whole genome shotgun (WGS) entry which is preliminary data.</text>
</comment>
<evidence type="ECO:0008006" key="4">
    <source>
        <dbReference type="Google" id="ProtNLM"/>
    </source>
</evidence>
<keyword evidence="1" id="KW-0472">Membrane</keyword>
<dbReference type="AlphaFoldDB" id="A0A9W7A3K3"/>
<dbReference type="Gene3D" id="2.10.50.10">
    <property type="entry name" value="Tumor Necrosis Factor Receptor, subunit A, domain 2"/>
    <property type="match status" value="1"/>
</dbReference>
<feature type="transmembrane region" description="Helical" evidence="1">
    <location>
        <begin position="226"/>
        <end position="247"/>
    </location>
</feature>
<dbReference type="SMART" id="SM01411">
    <property type="entry name" value="Ephrin_rec_like"/>
    <property type="match status" value="2"/>
</dbReference>
<evidence type="ECO:0000256" key="1">
    <source>
        <dbReference type="SAM" id="Phobius"/>
    </source>
</evidence>
<dbReference type="EMBL" id="BLQM01000095">
    <property type="protein sequence ID" value="GMH62831.1"/>
    <property type="molecule type" value="Genomic_DNA"/>
</dbReference>
<proteinExistence type="predicted"/>
<dbReference type="Proteomes" id="UP001162640">
    <property type="component" value="Unassembled WGS sequence"/>
</dbReference>
<evidence type="ECO:0000313" key="2">
    <source>
        <dbReference type="EMBL" id="GMH62831.1"/>
    </source>
</evidence>
<evidence type="ECO:0000313" key="3">
    <source>
        <dbReference type="Proteomes" id="UP001162640"/>
    </source>
</evidence>
<organism evidence="2 3">
    <name type="scientific">Triparma laevis f. inornata</name>
    <dbReference type="NCBI Taxonomy" id="1714386"/>
    <lineage>
        <taxon>Eukaryota</taxon>
        <taxon>Sar</taxon>
        <taxon>Stramenopiles</taxon>
        <taxon>Ochrophyta</taxon>
        <taxon>Bolidophyceae</taxon>
        <taxon>Parmales</taxon>
        <taxon>Triparmaceae</taxon>
        <taxon>Triparma</taxon>
    </lineage>
</organism>
<feature type="transmembrane region" description="Helical" evidence="1">
    <location>
        <begin position="324"/>
        <end position="343"/>
    </location>
</feature>
<dbReference type="SUPFAM" id="SSF57184">
    <property type="entry name" value="Growth factor receptor domain"/>
    <property type="match status" value="1"/>
</dbReference>
<keyword evidence="1" id="KW-0812">Transmembrane</keyword>
<reference evidence="3" key="1">
    <citation type="journal article" date="2023" name="Commun. Biol.">
        <title>Genome analysis of Parmales, the sister group of diatoms, reveals the evolutionary specialization of diatoms from phago-mixotrophs to photoautotrophs.</title>
        <authorList>
            <person name="Ban H."/>
            <person name="Sato S."/>
            <person name="Yoshikawa S."/>
            <person name="Yamada K."/>
            <person name="Nakamura Y."/>
            <person name="Ichinomiya M."/>
            <person name="Sato N."/>
            <person name="Blanc-Mathieu R."/>
            <person name="Endo H."/>
            <person name="Kuwata A."/>
            <person name="Ogata H."/>
        </authorList>
    </citation>
    <scope>NUCLEOTIDE SEQUENCE [LARGE SCALE GENOMIC DNA]</scope>
</reference>
<accession>A0A9W7A3K3</accession>
<feature type="transmembrane region" description="Helical" evidence="1">
    <location>
        <begin position="267"/>
        <end position="286"/>
    </location>
</feature>
<protein>
    <recommendedName>
        <fullName evidence="4">Tyrosine-protein kinase ephrin type A/B receptor-like domain-containing protein</fullName>
    </recommendedName>
</protein>
<sequence length="347" mass="37408">METKCDTCPKNTFTISGAADSSSCEARYEGGHSQPGAGYCEQCLTGKYYDEPSNECELCPKNTFTITGLTDSSGCAPCANPGEYAVEGYGYYNVCPQYMEVRRHDDEAQRRAGNTTITVFCKTEQKCVYMASFTRVGDDGDNGTCTCKPGFNLTGETCSACEIGRFKEDNGIHSCSRCEDVLKRSVTTSENLTDASACACPAGKYDNKEGSCVDVLEGVDKLTPSMVLKTLMIMPGAVFFGGLLILFKRMTNGKKGLGKRLKNGGKIIFVAVQIMVKLPSIIPAMSMPANVKEAMKAASFLNVDVFNMVSVGCWAGGVGYYDKTLTLATIGFCALFILIGGLLRKHR</sequence>
<dbReference type="InterPro" id="IPR009030">
    <property type="entry name" value="Growth_fac_rcpt_cys_sf"/>
</dbReference>
<keyword evidence="1" id="KW-1133">Transmembrane helix</keyword>